<dbReference type="EMBL" id="QGNZ01000004">
    <property type="protein sequence ID" value="PWS26650.1"/>
    <property type="molecule type" value="Genomic_DNA"/>
</dbReference>
<protein>
    <submittedName>
        <fullName evidence="1">RNA polymerase subunit sigma-70</fullName>
    </submittedName>
</protein>
<dbReference type="OrthoDB" id="1163416at2"/>
<dbReference type="GO" id="GO:0006352">
    <property type="term" value="P:DNA-templated transcription initiation"/>
    <property type="evidence" value="ECO:0007669"/>
    <property type="project" value="InterPro"/>
</dbReference>
<name>A0A317EII9_9SPHI</name>
<dbReference type="AlphaFoldDB" id="A0A317EII9"/>
<evidence type="ECO:0000313" key="1">
    <source>
        <dbReference type="EMBL" id="PWS26650.1"/>
    </source>
</evidence>
<dbReference type="SUPFAM" id="SSF88946">
    <property type="entry name" value="Sigma2 domain of RNA polymerase sigma factors"/>
    <property type="match status" value="1"/>
</dbReference>
<dbReference type="Proteomes" id="UP000245379">
    <property type="component" value="Unassembled WGS sequence"/>
</dbReference>
<dbReference type="InterPro" id="IPR013325">
    <property type="entry name" value="RNA_pol_sigma_r2"/>
</dbReference>
<organism evidence="1 2">
    <name type="scientific">Pedobacter yonginense</name>
    <dbReference type="NCBI Taxonomy" id="651869"/>
    <lineage>
        <taxon>Bacteria</taxon>
        <taxon>Pseudomonadati</taxon>
        <taxon>Bacteroidota</taxon>
        <taxon>Sphingobacteriia</taxon>
        <taxon>Sphingobacteriales</taxon>
        <taxon>Sphingobacteriaceae</taxon>
        <taxon>Pedobacter</taxon>
    </lineage>
</organism>
<proteinExistence type="predicted"/>
<dbReference type="Gene3D" id="1.10.1740.10">
    <property type="match status" value="1"/>
</dbReference>
<keyword evidence="2" id="KW-1185">Reference proteome</keyword>
<comment type="caution">
    <text evidence="1">The sequence shown here is derived from an EMBL/GenBank/DDBJ whole genome shotgun (WGS) entry which is preliminary data.</text>
</comment>
<dbReference type="GO" id="GO:0003700">
    <property type="term" value="F:DNA-binding transcription factor activity"/>
    <property type="evidence" value="ECO:0007669"/>
    <property type="project" value="InterPro"/>
</dbReference>
<dbReference type="RefSeq" id="WP_109927209.1">
    <property type="nucleotide sequence ID" value="NZ_QGNZ01000004.1"/>
</dbReference>
<evidence type="ECO:0000313" key="2">
    <source>
        <dbReference type="Proteomes" id="UP000245379"/>
    </source>
</evidence>
<accession>A0A317EII9</accession>
<sequence length="187" mass="21417">MAIAKKTELPGNNRDAWLKALYKDAFPLVAKYVAKTGGSIEEARDVFQDALIIYYEKRMEGQLILQYSEKTYVFGITRYLWNKRLRKYLATASIDALDAEFEENISFGSPDDKQICSSSLFKLLQSSGKKCMDLLNAFYYEKMPMDKLALEFGFSGARSATAQKFKCLEKVKHTVKKKSIHYADILE</sequence>
<reference evidence="1 2" key="1">
    <citation type="submission" date="2018-05" db="EMBL/GenBank/DDBJ databases">
        <title>Pedobacter paludis sp. nov., isolated from wetland soil.</title>
        <authorList>
            <person name="Zhang Y."/>
            <person name="Wang G."/>
        </authorList>
    </citation>
    <scope>NUCLEOTIDE SEQUENCE [LARGE SCALE GENOMIC DNA]</scope>
    <source>
        <strain evidence="1 2">KCTC22721</strain>
    </source>
</reference>
<gene>
    <name evidence="1" type="ORF">DHW03_15150</name>
</gene>